<proteinExistence type="predicted"/>
<dbReference type="Proteomes" id="UP000724874">
    <property type="component" value="Unassembled WGS sequence"/>
</dbReference>
<gene>
    <name evidence="2" type="ORF">CPB84DRAFT_1774448</name>
</gene>
<organism evidence="2 3">
    <name type="scientific">Gymnopilus junonius</name>
    <name type="common">Spectacular rustgill mushroom</name>
    <name type="synonym">Gymnopilus spectabilis subsp. junonius</name>
    <dbReference type="NCBI Taxonomy" id="109634"/>
    <lineage>
        <taxon>Eukaryota</taxon>
        <taxon>Fungi</taxon>
        <taxon>Dikarya</taxon>
        <taxon>Basidiomycota</taxon>
        <taxon>Agaricomycotina</taxon>
        <taxon>Agaricomycetes</taxon>
        <taxon>Agaricomycetidae</taxon>
        <taxon>Agaricales</taxon>
        <taxon>Agaricineae</taxon>
        <taxon>Hymenogastraceae</taxon>
        <taxon>Gymnopilus</taxon>
    </lineage>
</organism>
<feature type="transmembrane region" description="Helical" evidence="1">
    <location>
        <begin position="37"/>
        <end position="57"/>
    </location>
</feature>
<dbReference type="OrthoDB" id="2884999at2759"/>
<accession>A0A9P5TQB3</accession>
<evidence type="ECO:0000256" key="1">
    <source>
        <dbReference type="SAM" id="Phobius"/>
    </source>
</evidence>
<keyword evidence="1" id="KW-0472">Membrane</keyword>
<feature type="transmembrane region" description="Helical" evidence="1">
    <location>
        <begin position="132"/>
        <end position="153"/>
    </location>
</feature>
<evidence type="ECO:0000313" key="3">
    <source>
        <dbReference type="Proteomes" id="UP000724874"/>
    </source>
</evidence>
<dbReference type="AlphaFoldDB" id="A0A9P5TQB3"/>
<protein>
    <submittedName>
        <fullName evidence="2">Uncharacterized protein</fullName>
    </submittedName>
</protein>
<dbReference type="EMBL" id="JADNYJ010000031">
    <property type="protein sequence ID" value="KAF8903295.1"/>
    <property type="molecule type" value="Genomic_DNA"/>
</dbReference>
<sequence>MMRLPNFILVGNALATMGATTLWGASLSQFYFNNRALSFRLKALALVIIPAQGYFVYRTWEFAGRPWSLVAFAVSLMPRTADQLCPYALIGAALDILTCFALTTLLWNEYMNRSKVLKSYVHISATGNTQPLLGFFHLLSPLYFLTVLVNLNIRGYIRDTANKRGFSNVQLTNHIRSVLGPDSILNVPDFPTVPVNSITRDRMAGLDIPLDLNELPHSKGAFPITP</sequence>
<comment type="caution">
    <text evidence="2">The sequence shown here is derived from an EMBL/GenBank/DDBJ whole genome shotgun (WGS) entry which is preliminary data.</text>
</comment>
<feature type="transmembrane region" description="Helical" evidence="1">
    <location>
        <begin position="84"/>
        <end position="107"/>
    </location>
</feature>
<keyword evidence="1" id="KW-1133">Transmembrane helix</keyword>
<keyword evidence="3" id="KW-1185">Reference proteome</keyword>
<keyword evidence="1" id="KW-0812">Transmembrane</keyword>
<reference evidence="2" key="1">
    <citation type="submission" date="2020-11" db="EMBL/GenBank/DDBJ databases">
        <authorList>
            <consortium name="DOE Joint Genome Institute"/>
            <person name="Ahrendt S."/>
            <person name="Riley R."/>
            <person name="Andreopoulos W."/>
            <person name="LaButti K."/>
            <person name="Pangilinan J."/>
            <person name="Ruiz-duenas F.J."/>
            <person name="Barrasa J.M."/>
            <person name="Sanchez-Garcia M."/>
            <person name="Camarero S."/>
            <person name="Miyauchi S."/>
            <person name="Serrano A."/>
            <person name="Linde D."/>
            <person name="Babiker R."/>
            <person name="Drula E."/>
            <person name="Ayuso-Fernandez I."/>
            <person name="Pacheco R."/>
            <person name="Padilla G."/>
            <person name="Ferreira P."/>
            <person name="Barriuso J."/>
            <person name="Kellner H."/>
            <person name="Castanera R."/>
            <person name="Alfaro M."/>
            <person name="Ramirez L."/>
            <person name="Pisabarro A.G."/>
            <person name="Kuo A."/>
            <person name="Tritt A."/>
            <person name="Lipzen A."/>
            <person name="He G."/>
            <person name="Yan M."/>
            <person name="Ng V."/>
            <person name="Cullen D."/>
            <person name="Martin F."/>
            <person name="Rosso M.-N."/>
            <person name="Henrissat B."/>
            <person name="Hibbett D."/>
            <person name="Martinez A.T."/>
            <person name="Grigoriev I.V."/>
        </authorList>
    </citation>
    <scope>NUCLEOTIDE SEQUENCE</scope>
    <source>
        <strain evidence="2">AH 44721</strain>
    </source>
</reference>
<evidence type="ECO:0000313" key="2">
    <source>
        <dbReference type="EMBL" id="KAF8903295.1"/>
    </source>
</evidence>
<name>A0A9P5TQB3_GYMJU</name>
<feature type="transmembrane region" description="Helical" evidence="1">
    <location>
        <begin position="7"/>
        <end position="25"/>
    </location>
</feature>